<feature type="coiled-coil region" evidence="1">
    <location>
        <begin position="28"/>
        <end position="55"/>
    </location>
</feature>
<evidence type="ECO:0000313" key="2">
    <source>
        <dbReference type="EMBL" id="MDR7153757.1"/>
    </source>
</evidence>
<evidence type="ECO:0000256" key="1">
    <source>
        <dbReference type="SAM" id="Coils"/>
    </source>
</evidence>
<sequence length="232" mass="25826">MQPPETDPPSPLDAAHDEIETAPASFDIREMESRLAKLEQMMADSLGRLDQLQHLVELSFMEAYAQRRENVTPREGKTRWSEAGFPIIPRNMPIFFGTLHSNDAVDVDDMLIRGWYAREDWGVWGRESVQQVRFAMEDYRGGYATVHLALQCFLPPEIVQQNVDILANGYFLGNFDLRGEKQIVSLRLPASCVGDGNILLQIQHESPVSPASAGVSSDTRILGVGLVSLDAG</sequence>
<proteinExistence type="predicted"/>
<keyword evidence="1" id="KW-0175">Coiled coil</keyword>
<gene>
    <name evidence="2" type="ORF">J2W40_000554</name>
</gene>
<dbReference type="Proteomes" id="UP001267638">
    <property type="component" value="Unassembled WGS sequence"/>
</dbReference>
<evidence type="ECO:0000313" key="3">
    <source>
        <dbReference type="Proteomes" id="UP001267638"/>
    </source>
</evidence>
<dbReference type="EMBL" id="JAVDWV010000002">
    <property type="protein sequence ID" value="MDR7153757.1"/>
    <property type="molecule type" value="Genomic_DNA"/>
</dbReference>
<organism evidence="2 3">
    <name type="scientific">Sphingobium xenophagum</name>
    <dbReference type="NCBI Taxonomy" id="121428"/>
    <lineage>
        <taxon>Bacteria</taxon>
        <taxon>Pseudomonadati</taxon>
        <taxon>Pseudomonadota</taxon>
        <taxon>Alphaproteobacteria</taxon>
        <taxon>Sphingomonadales</taxon>
        <taxon>Sphingomonadaceae</taxon>
        <taxon>Sphingobium</taxon>
    </lineage>
</organism>
<name>A0ABU1WXN8_SPHXE</name>
<protein>
    <submittedName>
        <fullName evidence="2">Uncharacterized protein</fullName>
    </submittedName>
</protein>
<comment type="caution">
    <text evidence="2">The sequence shown here is derived from an EMBL/GenBank/DDBJ whole genome shotgun (WGS) entry which is preliminary data.</text>
</comment>
<keyword evidence="3" id="KW-1185">Reference proteome</keyword>
<reference evidence="2 3" key="1">
    <citation type="submission" date="2023-07" db="EMBL/GenBank/DDBJ databases">
        <title>Sorghum-associated microbial communities from plants grown in Nebraska, USA.</title>
        <authorList>
            <person name="Schachtman D."/>
        </authorList>
    </citation>
    <scope>NUCLEOTIDE SEQUENCE [LARGE SCALE GENOMIC DNA]</scope>
    <source>
        <strain evidence="2 3">4256</strain>
    </source>
</reference>
<accession>A0ABU1WXN8</accession>
<dbReference type="RefSeq" id="WP_310221865.1">
    <property type="nucleotide sequence ID" value="NZ_JAVDWV010000002.1"/>
</dbReference>